<dbReference type="EMBL" id="JAVFWL010000003">
    <property type="protein sequence ID" value="KAK6740618.1"/>
    <property type="molecule type" value="Genomic_DNA"/>
</dbReference>
<dbReference type="Proteomes" id="UP001303046">
    <property type="component" value="Unassembled WGS sequence"/>
</dbReference>
<keyword evidence="2" id="KW-1185">Reference proteome</keyword>
<protein>
    <submittedName>
        <fullName evidence="1">Uncharacterized protein</fullName>
    </submittedName>
</protein>
<comment type="caution">
    <text evidence="1">The sequence shown here is derived from an EMBL/GenBank/DDBJ whole genome shotgun (WGS) entry which is preliminary data.</text>
</comment>
<organism evidence="1 2">
    <name type="scientific">Necator americanus</name>
    <name type="common">Human hookworm</name>
    <dbReference type="NCBI Taxonomy" id="51031"/>
    <lineage>
        <taxon>Eukaryota</taxon>
        <taxon>Metazoa</taxon>
        <taxon>Ecdysozoa</taxon>
        <taxon>Nematoda</taxon>
        <taxon>Chromadorea</taxon>
        <taxon>Rhabditida</taxon>
        <taxon>Rhabditina</taxon>
        <taxon>Rhabditomorpha</taxon>
        <taxon>Strongyloidea</taxon>
        <taxon>Ancylostomatidae</taxon>
        <taxon>Bunostominae</taxon>
        <taxon>Necator</taxon>
    </lineage>
</organism>
<evidence type="ECO:0000313" key="1">
    <source>
        <dbReference type="EMBL" id="KAK6740618.1"/>
    </source>
</evidence>
<sequence>MPLIGLKYFKVQKTLPFLPGATSVGNLSNGFDLLNSGSIINYPAKNEFKMLKPVALDFLRKVAREDFMDEEEFGEISEEN</sequence>
<reference evidence="1 2" key="1">
    <citation type="submission" date="2023-08" db="EMBL/GenBank/DDBJ databases">
        <title>A Necator americanus chromosomal reference genome.</title>
        <authorList>
            <person name="Ilik V."/>
            <person name="Petrzelkova K.J."/>
            <person name="Pardy F."/>
            <person name="Fuh T."/>
            <person name="Niatou-Singa F.S."/>
            <person name="Gouil Q."/>
            <person name="Baker L."/>
            <person name="Ritchie M.E."/>
            <person name="Jex A.R."/>
            <person name="Gazzola D."/>
            <person name="Li H."/>
            <person name="Toshio Fujiwara R."/>
            <person name="Zhan B."/>
            <person name="Aroian R.V."/>
            <person name="Pafco B."/>
            <person name="Schwarz E.M."/>
        </authorList>
    </citation>
    <scope>NUCLEOTIDE SEQUENCE [LARGE SCALE GENOMIC DNA]</scope>
    <source>
        <strain evidence="1 2">Aroian</strain>
        <tissue evidence="1">Whole animal</tissue>
    </source>
</reference>
<gene>
    <name evidence="1" type="primary">Necator_chrIII.g9601</name>
    <name evidence="1" type="ORF">RB195_008836</name>
</gene>
<proteinExistence type="predicted"/>
<accession>A0ABR1CSD5</accession>
<name>A0ABR1CSD5_NECAM</name>
<evidence type="ECO:0000313" key="2">
    <source>
        <dbReference type="Proteomes" id="UP001303046"/>
    </source>
</evidence>